<evidence type="ECO:0000313" key="2">
    <source>
        <dbReference type="EMBL" id="KAL0163685.1"/>
    </source>
</evidence>
<feature type="non-terminal residue" evidence="2">
    <location>
        <position position="60"/>
    </location>
</feature>
<name>A0ABD0NP12_CIRMR</name>
<dbReference type="EMBL" id="JAMKFB020000020">
    <property type="protein sequence ID" value="KAL0163685.1"/>
    <property type="molecule type" value="Genomic_DNA"/>
</dbReference>
<protein>
    <submittedName>
        <fullName evidence="2">Uncharacterized protein</fullName>
    </submittedName>
</protein>
<proteinExistence type="predicted"/>
<comment type="caution">
    <text evidence="2">The sequence shown here is derived from an EMBL/GenBank/DDBJ whole genome shotgun (WGS) entry which is preliminary data.</text>
</comment>
<accession>A0ABD0NP12</accession>
<organism evidence="2 3">
    <name type="scientific">Cirrhinus mrigala</name>
    <name type="common">Mrigala</name>
    <dbReference type="NCBI Taxonomy" id="683832"/>
    <lineage>
        <taxon>Eukaryota</taxon>
        <taxon>Metazoa</taxon>
        <taxon>Chordata</taxon>
        <taxon>Craniata</taxon>
        <taxon>Vertebrata</taxon>
        <taxon>Euteleostomi</taxon>
        <taxon>Actinopterygii</taxon>
        <taxon>Neopterygii</taxon>
        <taxon>Teleostei</taxon>
        <taxon>Ostariophysi</taxon>
        <taxon>Cypriniformes</taxon>
        <taxon>Cyprinidae</taxon>
        <taxon>Labeoninae</taxon>
        <taxon>Labeonini</taxon>
        <taxon>Cirrhinus</taxon>
    </lineage>
</organism>
<keyword evidence="3" id="KW-1185">Reference proteome</keyword>
<dbReference type="Proteomes" id="UP001529510">
    <property type="component" value="Unassembled WGS sequence"/>
</dbReference>
<feature type="non-terminal residue" evidence="2">
    <location>
        <position position="1"/>
    </location>
</feature>
<gene>
    <name evidence="2" type="ORF">M9458_039438</name>
</gene>
<reference evidence="2 3" key="1">
    <citation type="submission" date="2024-05" db="EMBL/GenBank/DDBJ databases">
        <title>Genome sequencing and assembly of Indian major carp, Cirrhinus mrigala (Hamilton, 1822).</title>
        <authorList>
            <person name="Mohindra V."/>
            <person name="Chowdhury L.M."/>
            <person name="Lal K."/>
            <person name="Jena J.K."/>
        </authorList>
    </citation>
    <scope>NUCLEOTIDE SEQUENCE [LARGE SCALE GENOMIC DNA]</scope>
    <source>
        <strain evidence="2">CM1030</strain>
        <tissue evidence="2">Blood</tissue>
    </source>
</reference>
<sequence>RAVERSAPRRGLCWQPLRFLRQNFEFLRSAWKGSALSRMTGSKARTGPNKDGFGSFGPYR</sequence>
<evidence type="ECO:0000313" key="3">
    <source>
        <dbReference type="Proteomes" id="UP001529510"/>
    </source>
</evidence>
<dbReference type="AlphaFoldDB" id="A0ABD0NP12"/>
<evidence type="ECO:0000256" key="1">
    <source>
        <dbReference type="SAM" id="MobiDB-lite"/>
    </source>
</evidence>
<feature type="region of interest" description="Disordered" evidence="1">
    <location>
        <begin position="38"/>
        <end position="60"/>
    </location>
</feature>